<dbReference type="Proteomes" id="UP000184510">
    <property type="component" value="Unassembled WGS sequence"/>
</dbReference>
<keyword evidence="3" id="KW-1185">Reference proteome</keyword>
<dbReference type="AlphaFoldDB" id="A0A1M6D981"/>
<dbReference type="CDD" id="cd00267">
    <property type="entry name" value="ABC_ATPase"/>
    <property type="match status" value="1"/>
</dbReference>
<evidence type="ECO:0000259" key="1">
    <source>
        <dbReference type="Pfam" id="PF13304"/>
    </source>
</evidence>
<sequence>MLERFLITGYRSLLDIDLKLDQVSVITGENGVGKSNCYRALKLVSAIAEGNFAQAIADEGGMPSALWAGPTKAKSPQQITIEITHSDFIYQLVTGLVPSSPEDPTFFALDPDIKTEKLYMRKSGTKRLVASRTNYQVKLLSADNVMELYEFPVSSCESLLAQIREPEKYPFISMAREEILGWRFFHEFDTSSRSPLRQPQITHWSPRLHNDGTNLANALQSIRESSPKRSIEDCFSMAFPSMELDITPRENCLSIEVSQENMSRPLQASELSDGTLRFLCLLAALKSLHQPNLIVLNEPEMSLNPSIYPALIDLIRATAEQTQLIIVSHDSELQKQLSETCECKSLDLIMENGATKLATHAGANKVWEF</sequence>
<dbReference type="STRING" id="1123071.SAMN02745181_0678"/>
<dbReference type="RefSeq" id="WP_143158068.1">
    <property type="nucleotide sequence ID" value="NZ_FQYR01000002.1"/>
</dbReference>
<dbReference type="EMBL" id="FQYR01000002">
    <property type="protein sequence ID" value="SHI69785.1"/>
    <property type="molecule type" value="Genomic_DNA"/>
</dbReference>
<dbReference type="InParanoid" id="A0A1M6D981"/>
<dbReference type="InterPro" id="IPR003959">
    <property type="entry name" value="ATPase_AAA_core"/>
</dbReference>
<dbReference type="OrthoDB" id="179591at2"/>
<dbReference type="PANTHER" id="PTHR32182">
    <property type="entry name" value="DNA REPLICATION AND REPAIR PROTEIN RECF"/>
    <property type="match status" value="1"/>
</dbReference>
<accession>A0A1M6D981</accession>
<organism evidence="2 3">
    <name type="scientific">Rubritalea squalenifaciens DSM 18772</name>
    <dbReference type="NCBI Taxonomy" id="1123071"/>
    <lineage>
        <taxon>Bacteria</taxon>
        <taxon>Pseudomonadati</taxon>
        <taxon>Verrucomicrobiota</taxon>
        <taxon>Verrucomicrobiia</taxon>
        <taxon>Verrucomicrobiales</taxon>
        <taxon>Rubritaleaceae</taxon>
        <taxon>Rubritalea</taxon>
    </lineage>
</organism>
<gene>
    <name evidence="2" type="ORF">SAMN02745181_0678</name>
</gene>
<name>A0A1M6D981_9BACT</name>
<evidence type="ECO:0000313" key="3">
    <source>
        <dbReference type="Proteomes" id="UP000184510"/>
    </source>
</evidence>
<proteinExistence type="predicted"/>
<evidence type="ECO:0000313" key="2">
    <source>
        <dbReference type="EMBL" id="SHI69785.1"/>
    </source>
</evidence>
<reference evidence="2 3" key="1">
    <citation type="submission" date="2016-11" db="EMBL/GenBank/DDBJ databases">
        <authorList>
            <person name="Jaros S."/>
            <person name="Januszkiewicz K."/>
            <person name="Wedrychowicz H."/>
        </authorList>
    </citation>
    <scope>NUCLEOTIDE SEQUENCE [LARGE SCALE GENOMIC DNA]</scope>
    <source>
        <strain evidence="2 3">DSM 18772</strain>
    </source>
</reference>
<dbReference type="InterPro" id="IPR014555">
    <property type="entry name" value="RecF-like"/>
</dbReference>
<dbReference type="Pfam" id="PF13304">
    <property type="entry name" value="AAA_21"/>
    <property type="match status" value="1"/>
</dbReference>
<dbReference type="SUPFAM" id="SSF52540">
    <property type="entry name" value="P-loop containing nucleoside triphosphate hydrolases"/>
    <property type="match status" value="1"/>
</dbReference>
<dbReference type="GO" id="GO:0006302">
    <property type="term" value="P:double-strand break repair"/>
    <property type="evidence" value="ECO:0007669"/>
    <property type="project" value="TreeGrafter"/>
</dbReference>
<dbReference type="InterPro" id="IPR027417">
    <property type="entry name" value="P-loop_NTPase"/>
</dbReference>
<dbReference type="GO" id="GO:0005524">
    <property type="term" value="F:ATP binding"/>
    <property type="evidence" value="ECO:0007669"/>
    <property type="project" value="InterPro"/>
</dbReference>
<protein>
    <submittedName>
        <fullName evidence="2">Predicted ATPase</fullName>
    </submittedName>
</protein>
<dbReference type="GO" id="GO:0000731">
    <property type="term" value="P:DNA synthesis involved in DNA repair"/>
    <property type="evidence" value="ECO:0007669"/>
    <property type="project" value="TreeGrafter"/>
</dbReference>
<dbReference type="GO" id="GO:0016887">
    <property type="term" value="F:ATP hydrolysis activity"/>
    <property type="evidence" value="ECO:0007669"/>
    <property type="project" value="InterPro"/>
</dbReference>
<dbReference type="PIRSF" id="PIRSF029347">
    <property type="entry name" value="RecF"/>
    <property type="match status" value="1"/>
</dbReference>
<dbReference type="Gene3D" id="3.40.50.300">
    <property type="entry name" value="P-loop containing nucleotide triphosphate hydrolases"/>
    <property type="match status" value="2"/>
</dbReference>
<feature type="domain" description="ATPase AAA-type core" evidence="1">
    <location>
        <begin position="178"/>
        <end position="333"/>
    </location>
</feature>
<dbReference type="PANTHER" id="PTHR32182:SF25">
    <property type="entry name" value="SLR1056 PROTEIN"/>
    <property type="match status" value="1"/>
</dbReference>